<keyword evidence="1" id="KW-0812">Transmembrane</keyword>
<name>A0A4D6T868_9CAUD</name>
<dbReference type="GeneID" id="80090759"/>
<keyword evidence="1" id="KW-1133">Transmembrane helix</keyword>
<proteinExistence type="predicted"/>
<keyword evidence="1" id="KW-0472">Membrane</keyword>
<evidence type="ECO:0000256" key="1">
    <source>
        <dbReference type="SAM" id="Phobius"/>
    </source>
</evidence>
<evidence type="ECO:0000313" key="3">
    <source>
        <dbReference type="Proteomes" id="UP000298729"/>
    </source>
</evidence>
<accession>A0A4D6T868</accession>
<feature type="transmembrane region" description="Helical" evidence="1">
    <location>
        <begin position="68"/>
        <end position="87"/>
    </location>
</feature>
<evidence type="ECO:0000313" key="2">
    <source>
        <dbReference type="EMBL" id="QCG78281.1"/>
    </source>
</evidence>
<reference evidence="2 3" key="1">
    <citation type="submission" date="2019-04" db="EMBL/GenBank/DDBJ databases">
        <authorList>
            <person name="Oduselu T.J."/>
            <person name="Taiwo A.E."/>
            <person name="Ayodele I.E."/>
            <person name="Oyebamiji T.O."/>
            <person name="Atoyebi A.N."/>
            <person name="Omolola C.M."/>
            <person name="Lazarus F.U."/>
            <person name="Jose L.A."/>
            <person name="Akinlolu E.A."/>
            <person name="Ojebola B.M."/>
            <person name="Olatinwo S.O."/>
            <person name="Raifu M.K."/>
            <person name="Adebiyi I."/>
            <person name="Ogunleye V.O."/>
            <person name="Faleye T.O.C."/>
            <person name="Bakarey A.S."/>
            <person name="Adewumi O.M."/>
            <person name="Anetor J.I."/>
            <person name="Ademowo O.G."/>
            <person name="Garlena R.A."/>
            <person name="Russell D.A."/>
            <person name="Pope W.H."/>
            <person name="Jacobs-Sera D."/>
            <person name="Hatfull G.F."/>
        </authorList>
    </citation>
    <scope>NUCLEOTIDE SEQUENCE [LARGE SCALE GENOMIC DNA]</scope>
</reference>
<sequence length="90" mass="9546">MSDDISTGELGRRMDALGASVNTGFSELRTAVEARPDWADVRRVEKGLLDKLEALAARVTKAEAWGTWANRLALGAIGAALLAAVVIKPI</sequence>
<organism evidence="2 3">
    <name type="scientific">Arthrobacter phage Idaho</name>
    <dbReference type="NCBI Taxonomy" id="2565509"/>
    <lineage>
        <taxon>Viruses</taxon>
        <taxon>Duplodnaviria</taxon>
        <taxon>Heunggongvirae</taxon>
        <taxon>Uroviricota</taxon>
        <taxon>Caudoviricetes</taxon>
        <taxon>Feeclasvirinae</taxon>
        <taxon>Idahovirus</taxon>
        <taxon>Idahovirus idaho</taxon>
    </lineage>
</organism>
<dbReference type="KEGG" id="vg:80090759"/>
<dbReference type="EMBL" id="MK757448">
    <property type="protein sequence ID" value="QCG78281.1"/>
    <property type="molecule type" value="Genomic_DNA"/>
</dbReference>
<protein>
    <submittedName>
        <fullName evidence="2">Uncharacterized protein</fullName>
    </submittedName>
</protein>
<keyword evidence="3" id="KW-1185">Reference proteome</keyword>
<gene>
    <name evidence="2" type="primary">16</name>
    <name evidence="2" type="ORF">SEA_IDAHO_16</name>
</gene>
<dbReference type="RefSeq" id="YP_010761513.1">
    <property type="nucleotide sequence ID" value="NC_073597.1"/>
</dbReference>
<dbReference type="Proteomes" id="UP000298729">
    <property type="component" value="Segment"/>
</dbReference>